<evidence type="ECO:0000313" key="1">
    <source>
        <dbReference type="EMBL" id="KAK9711945.1"/>
    </source>
</evidence>
<reference evidence="1 2" key="1">
    <citation type="journal article" date="2024" name="BMC Genomics">
        <title>De novo assembly and annotation of Popillia japonica's genome with initial clues to its potential as an invasive pest.</title>
        <authorList>
            <person name="Cucini C."/>
            <person name="Boschi S."/>
            <person name="Funari R."/>
            <person name="Cardaioli E."/>
            <person name="Iannotti N."/>
            <person name="Marturano G."/>
            <person name="Paoli F."/>
            <person name="Bruttini M."/>
            <person name="Carapelli A."/>
            <person name="Frati F."/>
            <person name="Nardi F."/>
        </authorList>
    </citation>
    <scope>NUCLEOTIDE SEQUENCE [LARGE SCALE GENOMIC DNA]</scope>
    <source>
        <strain evidence="1">DMR45628</strain>
    </source>
</reference>
<comment type="caution">
    <text evidence="1">The sequence shown here is derived from an EMBL/GenBank/DDBJ whole genome shotgun (WGS) entry which is preliminary data.</text>
</comment>
<sequence length="150" mass="17004">MLLQTDMAGCVCKTKIGGCASKEYYWTNELDCRICAEIIRRPKNIQKLNVAIVETTMAQKYDEEIQTIFTNNVGNLYWDPVDFESIADCQMENAVVRELEDISETMSDVEDTDVAVIPLDVDELTDEGVIDDAEMFENRQIPSDITGTYI</sequence>
<gene>
    <name evidence="1" type="ORF">QE152_g25178</name>
</gene>
<dbReference type="Proteomes" id="UP001458880">
    <property type="component" value="Unassembled WGS sequence"/>
</dbReference>
<proteinExistence type="predicted"/>
<dbReference type="EMBL" id="JASPKY010000270">
    <property type="protein sequence ID" value="KAK9711945.1"/>
    <property type="molecule type" value="Genomic_DNA"/>
</dbReference>
<protein>
    <submittedName>
        <fullName evidence="1">Uncharacterized protein</fullName>
    </submittedName>
</protein>
<keyword evidence="2" id="KW-1185">Reference proteome</keyword>
<name>A0AAW1K114_POPJA</name>
<organism evidence="1 2">
    <name type="scientific">Popillia japonica</name>
    <name type="common">Japanese beetle</name>
    <dbReference type="NCBI Taxonomy" id="7064"/>
    <lineage>
        <taxon>Eukaryota</taxon>
        <taxon>Metazoa</taxon>
        <taxon>Ecdysozoa</taxon>
        <taxon>Arthropoda</taxon>
        <taxon>Hexapoda</taxon>
        <taxon>Insecta</taxon>
        <taxon>Pterygota</taxon>
        <taxon>Neoptera</taxon>
        <taxon>Endopterygota</taxon>
        <taxon>Coleoptera</taxon>
        <taxon>Polyphaga</taxon>
        <taxon>Scarabaeiformia</taxon>
        <taxon>Scarabaeidae</taxon>
        <taxon>Rutelinae</taxon>
        <taxon>Popillia</taxon>
    </lineage>
</organism>
<dbReference type="AlphaFoldDB" id="A0AAW1K114"/>
<accession>A0AAW1K114</accession>
<evidence type="ECO:0000313" key="2">
    <source>
        <dbReference type="Proteomes" id="UP001458880"/>
    </source>
</evidence>